<feature type="chain" id="PRO_5044329887" evidence="2">
    <location>
        <begin position="33"/>
        <end position="528"/>
    </location>
</feature>
<dbReference type="NCBIfam" id="TIGR03490">
    <property type="entry name" value="Mycoplas_LppA"/>
    <property type="match status" value="1"/>
</dbReference>
<organism evidence="3 4">
    <name type="scientific">Mycoplasma mycoides subsp. capri</name>
    <dbReference type="NCBI Taxonomy" id="40477"/>
    <lineage>
        <taxon>Bacteria</taxon>
        <taxon>Bacillati</taxon>
        <taxon>Mycoplasmatota</taxon>
        <taxon>Mollicutes</taxon>
        <taxon>Mycoplasmataceae</taxon>
        <taxon>Mycoplasma</taxon>
    </lineage>
</organism>
<reference evidence="3 4" key="1">
    <citation type="submission" date="2018-05" db="EMBL/GenBank/DDBJ databases">
        <authorList>
            <person name="Falquet L."/>
            <person name="Falquet L."/>
        </authorList>
    </citation>
    <scope>NUCLEOTIDE SEQUENCE [LARGE SCALE GENOMIC DNA]</scope>
    <source>
        <strain evidence="3 4">GM12</strain>
    </source>
</reference>
<feature type="compositionally biased region" description="Basic and acidic residues" evidence="1">
    <location>
        <begin position="34"/>
        <end position="59"/>
    </location>
</feature>
<name>A0AB38GDH5_MYCMC</name>
<accession>A0AB38GDH5</accession>
<feature type="region of interest" description="Disordered" evidence="1">
    <location>
        <begin position="26"/>
        <end position="117"/>
    </location>
</feature>
<dbReference type="Proteomes" id="UP000290347">
    <property type="component" value="Chromosome"/>
</dbReference>
<evidence type="ECO:0000313" key="4">
    <source>
        <dbReference type="Proteomes" id="UP000290347"/>
    </source>
</evidence>
<feature type="compositionally biased region" description="Polar residues" evidence="1">
    <location>
        <begin position="93"/>
        <end position="108"/>
    </location>
</feature>
<dbReference type="AlphaFoldDB" id="A0AB38GDH5"/>
<gene>
    <name evidence="3" type="ORF">MMC68T_00013</name>
</gene>
<proteinExistence type="predicted"/>
<evidence type="ECO:0000256" key="1">
    <source>
        <dbReference type="SAM" id="MobiDB-lite"/>
    </source>
</evidence>
<feature type="compositionally biased region" description="Basic and acidic residues" evidence="1">
    <location>
        <begin position="79"/>
        <end position="92"/>
    </location>
</feature>
<dbReference type="InterPro" id="IPR019992">
    <property type="entry name" value="Mycoides_lipoprot_LppA/p72"/>
</dbReference>
<feature type="signal peptide" evidence="2">
    <location>
        <begin position="1"/>
        <end position="32"/>
    </location>
</feature>
<evidence type="ECO:0000313" key="3">
    <source>
        <dbReference type="EMBL" id="SRX71006.1"/>
    </source>
</evidence>
<sequence length="528" mass="60109">MKKATKLLLFILPISSISVLGVVSCTTTSSNAKQPDKKPEKPNEKDPITPPKPDDKKPNNNDNNSNDSNNNSNPNNKPDSTKPEENQPKKPNEQPQGDDSNNNVQPHNDQPADQPEIHKVDFSDVDKLPEEISLEHFTNYKNKSLESAWSDLQKDSTVFSHILFKNLKGYRISFENISGVKFDHSKGVIDNVKIKFTKEGESKTRVFVLTGLKRTDSVEPKEPKNNKDNYIKPKSVDNRLSGLFPSLLAYMLLFVENNKKYEEIQWTKNSINFDQLKNKNTNFFDESFVGFNVGTKELLFEYNENDRTKYEDKIINAKYDDINGELGLEVEIKNREESNLSEPSITKVFNFKGFRKANFNNQNKNVLSLSLLPSDLKDLITTKGSLKSDVDKAIKSKDFSKKISISNNDFIKNGLFKKLILNVVDNENHIYRDTQSLKLDYSNKSEENNTIIAFNDGTSLYPLHTKIDKDSISDIFITIINEDGQNKLEIEFNVNISFYASNLSDLTSHSTSKDETLKYKINSSTRIG</sequence>
<evidence type="ECO:0000256" key="2">
    <source>
        <dbReference type="SAM" id="SignalP"/>
    </source>
</evidence>
<feature type="compositionally biased region" description="Low complexity" evidence="1">
    <location>
        <begin position="60"/>
        <end position="78"/>
    </location>
</feature>
<dbReference type="EMBL" id="LS483515">
    <property type="protein sequence ID" value="SRX71006.1"/>
    <property type="molecule type" value="Genomic_DNA"/>
</dbReference>
<protein>
    <submittedName>
        <fullName evidence="3">LppA family lipoprotein</fullName>
    </submittedName>
</protein>
<dbReference type="PROSITE" id="PS51257">
    <property type="entry name" value="PROKAR_LIPOPROTEIN"/>
    <property type="match status" value="1"/>
</dbReference>
<dbReference type="RefSeq" id="WP_020862427.1">
    <property type="nucleotide sequence ID" value="NZ_CP012387.1"/>
</dbReference>
<dbReference type="NCBIfam" id="NF045959">
    <property type="entry name" value="LppA_rel_LP"/>
    <property type="match status" value="1"/>
</dbReference>
<keyword evidence="2" id="KW-0732">Signal</keyword>
<keyword evidence="3" id="KW-0449">Lipoprotein</keyword>